<accession>A0AAV2JBQ5</accession>
<evidence type="ECO:0000313" key="3">
    <source>
        <dbReference type="Proteomes" id="UP001497482"/>
    </source>
</evidence>
<reference evidence="2 3" key="1">
    <citation type="submission" date="2024-04" db="EMBL/GenBank/DDBJ databases">
        <authorList>
            <person name="Waldvogel A.-M."/>
            <person name="Schoenle A."/>
        </authorList>
    </citation>
    <scope>NUCLEOTIDE SEQUENCE [LARGE SCALE GENOMIC DNA]</scope>
</reference>
<dbReference type="EMBL" id="OZ035833">
    <property type="protein sequence ID" value="CAL1572569.1"/>
    <property type="molecule type" value="Genomic_DNA"/>
</dbReference>
<dbReference type="Proteomes" id="UP001497482">
    <property type="component" value="Chromosome 11"/>
</dbReference>
<proteinExistence type="predicted"/>
<gene>
    <name evidence="2" type="ORF">KC01_LOCUS4592</name>
</gene>
<dbReference type="AlphaFoldDB" id="A0AAV2JBQ5"/>
<feature type="compositionally biased region" description="Polar residues" evidence="1">
    <location>
        <begin position="42"/>
        <end position="52"/>
    </location>
</feature>
<keyword evidence="3" id="KW-1185">Reference proteome</keyword>
<sequence length="68" mass="7896">MSVKEMCLNIEAVLHESPADVASHHSHQRQNQMKKENHWRRNQSSPLLSPEQQPLAWTCPTWTSATYL</sequence>
<organism evidence="2 3">
    <name type="scientific">Knipowitschia caucasica</name>
    <name type="common">Caucasian dwarf goby</name>
    <name type="synonym">Pomatoschistus caucasicus</name>
    <dbReference type="NCBI Taxonomy" id="637954"/>
    <lineage>
        <taxon>Eukaryota</taxon>
        <taxon>Metazoa</taxon>
        <taxon>Chordata</taxon>
        <taxon>Craniata</taxon>
        <taxon>Vertebrata</taxon>
        <taxon>Euteleostomi</taxon>
        <taxon>Actinopterygii</taxon>
        <taxon>Neopterygii</taxon>
        <taxon>Teleostei</taxon>
        <taxon>Neoteleostei</taxon>
        <taxon>Acanthomorphata</taxon>
        <taxon>Gobiaria</taxon>
        <taxon>Gobiiformes</taxon>
        <taxon>Gobioidei</taxon>
        <taxon>Gobiidae</taxon>
        <taxon>Gobiinae</taxon>
        <taxon>Knipowitschia</taxon>
    </lineage>
</organism>
<evidence type="ECO:0000313" key="2">
    <source>
        <dbReference type="EMBL" id="CAL1572569.1"/>
    </source>
</evidence>
<name>A0AAV2JBQ5_KNICA</name>
<evidence type="ECO:0000256" key="1">
    <source>
        <dbReference type="SAM" id="MobiDB-lite"/>
    </source>
</evidence>
<protein>
    <submittedName>
        <fullName evidence="2">Uncharacterized protein</fullName>
    </submittedName>
</protein>
<feature type="region of interest" description="Disordered" evidence="1">
    <location>
        <begin position="18"/>
        <end position="52"/>
    </location>
</feature>